<protein>
    <submittedName>
        <fullName evidence="3">Uncharacterized protein LOC106170808</fullName>
    </submittedName>
</protein>
<organism evidence="2 3">
    <name type="scientific">Lingula anatina</name>
    <name type="common">Brachiopod</name>
    <name type="synonym">Lingula unguis</name>
    <dbReference type="NCBI Taxonomy" id="7574"/>
    <lineage>
        <taxon>Eukaryota</taxon>
        <taxon>Metazoa</taxon>
        <taxon>Spiralia</taxon>
        <taxon>Lophotrochozoa</taxon>
        <taxon>Brachiopoda</taxon>
        <taxon>Linguliformea</taxon>
        <taxon>Lingulata</taxon>
        <taxon>Lingulida</taxon>
        <taxon>Linguloidea</taxon>
        <taxon>Lingulidae</taxon>
        <taxon>Lingula</taxon>
    </lineage>
</organism>
<reference evidence="3" key="1">
    <citation type="submission" date="2025-08" db="UniProtKB">
        <authorList>
            <consortium name="RefSeq"/>
        </authorList>
    </citation>
    <scope>IDENTIFICATION</scope>
    <source>
        <tissue evidence="3">Gonads</tissue>
    </source>
</reference>
<dbReference type="RefSeq" id="XP_013406258.1">
    <property type="nucleotide sequence ID" value="XM_013550804.1"/>
</dbReference>
<feature type="compositionally biased region" description="Polar residues" evidence="1">
    <location>
        <begin position="269"/>
        <end position="303"/>
    </location>
</feature>
<dbReference type="OrthoDB" id="5970523at2759"/>
<dbReference type="InParanoid" id="A0A1S3J7H2"/>
<accession>A0A1S3J7H2</accession>
<dbReference type="KEGG" id="lak:106170808"/>
<evidence type="ECO:0000256" key="1">
    <source>
        <dbReference type="SAM" id="MobiDB-lite"/>
    </source>
</evidence>
<name>A0A1S3J7H2_LINAN</name>
<sequence length="315" mass="35860">MIHDFLAWLTEISDSNFLESKGPSLQLLNTYVYYYKEDISQFAVFIKKSKELMYTLHQQGFPLTVNGKQVVHFCEPKEQLGEGEMYFQVGRTSPGTLALKFAKRNSEEASPQVSTVEAKDFARAFSEDYFEELRTVGRQSGSPIADGLFQECIVTDVKHSIVTYVSVEQLTQRPQACPVMEDISTPEKTDMEELHYDFEMHCVQESCDEKCTNANDVEELCCQCIELSEETAKRDGFFAKYDFQRSQSSSRTTTREGTFLNNRVDPVEISSSRENQDLSSTTSGLTQIRNDIRFTSSNNQPYPSTREALRSLSGK</sequence>
<dbReference type="GeneID" id="106170808"/>
<evidence type="ECO:0000313" key="2">
    <source>
        <dbReference type="Proteomes" id="UP000085678"/>
    </source>
</evidence>
<feature type="region of interest" description="Disordered" evidence="1">
    <location>
        <begin position="249"/>
        <end position="315"/>
    </location>
</feature>
<dbReference type="Proteomes" id="UP000085678">
    <property type="component" value="Unplaced"/>
</dbReference>
<evidence type="ECO:0000313" key="3">
    <source>
        <dbReference type="RefSeq" id="XP_013406258.1"/>
    </source>
</evidence>
<proteinExistence type="predicted"/>
<dbReference type="AlphaFoldDB" id="A0A1S3J7H2"/>
<gene>
    <name evidence="3" type="primary">LOC106170808</name>
</gene>
<keyword evidence="2" id="KW-1185">Reference proteome</keyword>